<evidence type="ECO:0000313" key="3">
    <source>
        <dbReference type="Proteomes" id="UP000324222"/>
    </source>
</evidence>
<proteinExistence type="predicted"/>
<feature type="region of interest" description="Disordered" evidence="1">
    <location>
        <begin position="145"/>
        <end position="166"/>
    </location>
</feature>
<sequence>MRPVPLKTRQVNWSKNKSQRVVLDHVYSRAHHVAAAPGYAVQKRLQPPYRREAFRQQYTRLPDHDPPKALPRGRGAWHRGLGTHRELPQNIPATQQTHHRDNGSTKSISEHLNTRVTPSLTSRFQEKPPTGDILMSWIRTHITTSIGSRRAPSDKAGATDTRVITRDQVISRASQQHPSQTDSGEMKQTDLDALLKLQEI</sequence>
<keyword evidence="3" id="KW-1185">Reference proteome</keyword>
<organism evidence="2 3">
    <name type="scientific">Portunus trituberculatus</name>
    <name type="common">Swimming crab</name>
    <name type="synonym">Neptunus trituberculatus</name>
    <dbReference type="NCBI Taxonomy" id="210409"/>
    <lineage>
        <taxon>Eukaryota</taxon>
        <taxon>Metazoa</taxon>
        <taxon>Ecdysozoa</taxon>
        <taxon>Arthropoda</taxon>
        <taxon>Crustacea</taxon>
        <taxon>Multicrustacea</taxon>
        <taxon>Malacostraca</taxon>
        <taxon>Eumalacostraca</taxon>
        <taxon>Eucarida</taxon>
        <taxon>Decapoda</taxon>
        <taxon>Pleocyemata</taxon>
        <taxon>Brachyura</taxon>
        <taxon>Eubrachyura</taxon>
        <taxon>Portunoidea</taxon>
        <taxon>Portunidae</taxon>
        <taxon>Portuninae</taxon>
        <taxon>Portunus</taxon>
    </lineage>
</organism>
<name>A0A5B7FJ83_PORTR</name>
<reference evidence="2 3" key="1">
    <citation type="submission" date="2019-05" db="EMBL/GenBank/DDBJ databases">
        <title>Another draft genome of Portunus trituberculatus and its Hox gene families provides insights of decapod evolution.</title>
        <authorList>
            <person name="Jeong J.-H."/>
            <person name="Song I."/>
            <person name="Kim S."/>
            <person name="Choi T."/>
            <person name="Kim D."/>
            <person name="Ryu S."/>
            <person name="Kim W."/>
        </authorList>
    </citation>
    <scope>NUCLEOTIDE SEQUENCE [LARGE SCALE GENOMIC DNA]</scope>
    <source>
        <tissue evidence="2">Muscle</tissue>
    </source>
</reference>
<accession>A0A5B7FJ83</accession>
<protein>
    <submittedName>
        <fullName evidence="2">Uncharacterized protein</fullName>
    </submittedName>
</protein>
<evidence type="ECO:0000256" key="1">
    <source>
        <dbReference type="SAM" id="MobiDB-lite"/>
    </source>
</evidence>
<gene>
    <name evidence="2" type="ORF">E2C01_040262</name>
</gene>
<dbReference type="EMBL" id="VSRR010007260">
    <property type="protein sequence ID" value="MPC46542.1"/>
    <property type="molecule type" value="Genomic_DNA"/>
</dbReference>
<evidence type="ECO:0000313" key="2">
    <source>
        <dbReference type="EMBL" id="MPC46542.1"/>
    </source>
</evidence>
<feature type="compositionally biased region" description="Basic and acidic residues" evidence="1">
    <location>
        <begin position="98"/>
        <end position="113"/>
    </location>
</feature>
<comment type="caution">
    <text evidence="2">The sequence shown here is derived from an EMBL/GenBank/DDBJ whole genome shotgun (WGS) entry which is preliminary data.</text>
</comment>
<feature type="region of interest" description="Disordered" evidence="1">
    <location>
        <begin position="87"/>
        <end position="132"/>
    </location>
</feature>
<dbReference type="AlphaFoldDB" id="A0A5B7FJ83"/>
<feature type="compositionally biased region" description="Polar residues" evidence="1">
    <location>
        <begin position="114"/>
        <end position="123"/>
    </location>
</feature>
<dbReference type="Proteomes" id="UP000324222">
    <property type="component" value="Unassembled WGS sequence"/>
</dbReference>